<dbReference type="Proteomes" id="UP001597283">
    <property type="component" value="Unassembled WGS sequence"/>
</dbReference>
<comment type="caution">
    <text evidence="2">The sequence shown here is derived from an EMBL/GenBank/DDBJ whole genome shotgun (WGS) entry which is preliminary data.</text>
</comment>
<organism evidence="2 3">
    <name type="scientific">Sphingomonas floccifaciens</name>
    <dbReference type="NCBI Taxonomy" id="1844115"/>
    <lineage>
        <taxon>Bacteria</taxon>
        <taxon>Pseudomonadati</taxon>
        <taxon>Pseudomonadota</taxon>
        <taxon>Alphaproteobacteria</taxon>
        <taxon>Sphingomonadales</taxon>
        <taxon>Sphingomonadaceae</taxon>
        <taxon>Sphingomonas</taxon>
    </lineage>
</organism>
<accession>A0ABW4NBJ6</accession>
<feature type="signal peptide" evidence="1">
    <location>
        <begin position="1"/>
        <end position="20"/>
    </location>
</feature>
<sequence>MIFRPLLAATALLSATTAQAQTTACIPQPDAEALFLALAPAMIGSVAATCAPVLPANALLRRSVASLTAKYSAESDAAWPRAKEGLRKLLGPQGGQMVDSELARPMVTSMVAPLLAKEVKAKDCPNIDRVLTLIDPLPAKNTAALVVTLLDMSGAARPKSGRKADLVLCPREARP</sequence>
<evidence type="ECO:0000313" key="2">
    <source>
        <dbReference type="EMBL" id="MFD1787288.1"/>
    </source>
</evidence>
<reference evidence="3" key="1">
    <citation type="journal article" date="2019" name="Int. J. Syst. Evol. Microbiol.">
        <title>The Global Catalogue of Microorganisms (GCM) 10K type strain sequencing project: providing services to taxonomists for standard genome sequencing and annotation.</title>
        <authorList>
            <consortium name="The Broad Institute Genomics Platform"/>
            <consortium name="The Broad Institute Genome Sequencing Center for Infectious Disease"/>
            <person name="Wu L."/>
            <person name="Ma J."/>
        </authorList>
    </citation>
    <scope>NUCLEOTIDE SEQUENCE [LARGE SCALE GENOMIC DNA]</scope>
    <source>
        <strain evidence="3">Q85</strain>
    </source>
</reference>
<keyword evidence="1" id="KW-0732">Signal</keyword>
<dbReference type="EMBL" id="JBHUFC010000002">
    <property type="protein sequence ID" value="MFD1787288.1"/>
    <property type="molecule type" value="Genomic_DNA"/>
</dbReference>
<gene>
    <name evidence="2" type="ORF">ACFSC3_06865</name>
</gene>
<feature type="chain" id="PRO_5046951704" evidence="1">
    <location>
        <begin position="21"/>
        <end position="175"/>
    </location>
</feature>
<name>A0ABW4NBJ6_9SPHN</name>
<proteinExistence type="predicted"/>
<protein>
    <submittedName>
        <fullName evidence="2">Uncharacterized protein</fullName>
    </submittedName>
</protein>
<evidence type="ECO:0000256" key="1">
    <source>
        <dbReference type="SAM" id="SignalP"/>
    </source>
</evidence>
<evidence type="ECO:0000313" key="3">
    <source>
        <dbReference type="Proteomes" id="UP001597283"/>
    </source>
</evidence>
<keyword evidence="3" id="KW-1185">Reference proteome</keyword>
<dbReference type="RefSeq" id="WP_380939643.1">
    <property type="nucleotide sequence ID" value="NZ_JBHUFC010000002.1"/>
</dbReference>